<dbReference type="RefSeq" id="WP_108851959.1">
    <property type="nucleotide sequence ID" value="NZ_OMOQ01000001.1"/>
</dbReference>
<sequence>MTKTILITGATDGIGLEAAKMLAPKGHTLLLHGRNPAKLAAAAKTVMALTGAGPVETYVADLARIGDVETLAKEVAERHAHLDVLINNAGVFKIPDPVTEYGLDARFVVNTLSPSLLTRQLLPLMDASGRVINLSSAAQAPVDPEALVGRKRLSDMEAYAQSKLALTMWSRVMAQTLKGGPVFVAVNPGSLLASKMVKEGFGVAGNDIGIGADILARAALSDEFAEASGQYFDNDSGRFASPHPDALDAGKSERIVGLIDEVLQSISHEEKQ</sequence>
<protein>
    <submittedName>
        <fullName evidence="3">D-beta-hydroxybutyrate dehydrogenase</fullName>
        <ecNumber evidence="3">1.1.1.30</ecNumber>
    </submittedName>
</protein>
<dbReference type="Pfam" id="PF00106">
    <property type="entry name" value="adh_short"/>
    <property type="match status" value="1"/>
</dbReference>
<dbReference type="InterPro" id="IPR020904">
    <property type="entry name" value="Sc_DH/Rdtase_CS"/>
</dbReference>
<dbReference type="OrthoDB" id="9785826at2"/>
<gene>
    <name evidence="3" type="primary">bdhA_2</name>
    <name evidence="3" type="ORF">DEA8626_01045</name>
</gene>
<keyword evidence="4" id="KW-1185">Reference proteome</keyword>
<dbReference type="PANTHER" id="PTHR43157">
    <property type="entry name" value="PHOSPHATIDYLINOSITOL-GLYCAN BIOSYNTHESIS CLASS F PROTEIN-RELATED"/>
    <property type="match status" value="1"/>
</dbReference>
<evidence type="ECO:0000256" key="2">
    <source>
        <dbReference type="RuleBase" id="RU000363"/>
    </source>
</evidence>
<dbReference type="InterPro" id="IPR036291">
    <property type="entry name" value="NAD(P)-bd_dom_sf"/>
</dbReference>
<dbReference type="GO" id="GO:0003858">
    <property type="term" value="F:3-hydroxybutyrate dehydrogenase activity"/>
    <property type="evidence" value="ECO:0007669"/>
    <property type="project" value="UniProtKB-EC"/>
</dbReference>
<dbReference type="PRINTS" id="PR00080">
    <property type="entry name" value="SDRFAMILY"/>
</dbReference>
<comment type="similarity">
    <text evidence="2">Belongs to the short-chain dehydrogenases/reductases (SDR) family.</text>
</comment>
<dbReference type="PANTHER" id="PTHR43157:SF31">
    <property type="entry name" value="PHOSPHATIDYLINOSITOL-GLYCAN BIOSYNTHESIS CLASS F PROTEIN"/>
    <property type="match status" value="1"/>
</dbReference>
<evidence type="ECO:0000313" key="3">
    <source>
        <dbReference type="EMBL" id="SPH17522.1"/>
    </source>
</evidence>
<dbReference type="AlphaFoldDB" id="A0A2R8B4M0"/>
<proteinExistence type="inferred from homology"/>
<dbReference type="PROSITE" id="PS00061">
    <property type="entry name" value="ADH_SHORT"/>
    <property type="match status" value="1"/>
</dbReference>
<dbReference type="SUPFAM" id="SSF51735">
    <property type="entry name" value="NAD(P)-binding Rossmann-fold domains"/>
    <property type="match status" value="1"/>
</dbReference>
<dbReference type="InterPro" id="IPR002347">
    <property type="entry name" value="SDR_fam"/>
</dbReference>
<dbReference type="PRINTS" id="PR00081">
    <property type="entry name" value="GDHRDH"/>
</dbReference>
<evidence type="ECO:0000313" key="4">
    <source>
        <dbReference type="Proteomes" id="UP000244924"/>
    </source>
</evidence>
<keyword evidence="1 3" id="KW-0560">Oxidoreductase</keyword>
<dbReference type="EMBL" id="OMOQ01000001">
    <property type="protein sequence ID" value="SPH17522.1"/>
    <property type="molecule type" value="Genomic_DNA"/>
</dbReference>
<organism evidence="3 4">
    <name type="scientific">Albidovulum aquaemixtae</name>
    <dbReference type="NCBI Taxonomy" id="1542388"/>
    <lineage>
        <taxon>Bacteria</taxon>
        <taxon>Pseudomonadati</taxon>
        <taxon>Pseudomonadota</taxon>
        <taxon>Alphaproteobacteria</taxon>
        <taxon>Rhodobacterales</taxon>
        <taxon>Paracoccaceae</taxon>
        <taxon>Albidovulum</taxon>
    </lineage>
</organism>
<dbReference type="EC" id="1.1.1.30" evidence="3"/>
<dbReference type="Gene3D" id="3.40.50.720">
    <property type="entry name" value="NAD(P)-binding Rossmann-like Domain"/>
    <property type="match status" value="1"/>
</dbReference>
<dbReference type="Proteomes" id="UP000244924">
    <property type="component" value="Unassembled WGS sequence"/>
</dbReference>
<accession>A0A2R8B4M0</accession>
<reference evidence="3 4" key="1">
    <citation type="submission" date="2018-03" db="EMBL/GenBank/DDBJ databases">
        <authorList>
            <person name="Keele B.F."/>
        </authorList>
    </citation>
    <scope>NUCLEOTIDE SEQUENCE [LARGE SCALE GENOMIC DNA]</scope>
    <source>
        <strain evidence="3 4">CECT 8626</strain>
    </source>
</reference>
<evidence type="ECO:0000256" key="1">
    <source>
        <dbReference type="ARBA" id="ARBA00023002"/>
    </source>
</evidence>
<name>A0A2R8B4M0_9RHOB</name>